<evidence type="ECO:0000313" key="3">
    <source>
        <dbReference type="Proteomes" id="UP001155604"/>
    </source>
</evidence>
<dbReference type="AlphaFoldDB" id="A0A9X2WXY8"/>
<protein>
    <recommendedName>
        <fullName evidence="4">Tellurium resistance protein TerC</fullName>
    </recommendedName>
</protein>
<evidence type="ECO:0000313" key="2">
    <source>
        <dbReference type="EMBL" id="MCT7947662.1"/>
    </source>
</evidence>
<dbReference type="RefSeq" id="WP_220777557.1">
    <property type="nucleotide sequence ID" value="NZ_JAMTCC010000049.1"/>
</dbReference>
<keyword evidence="1" id="KW-0812">Transmembrane</keyword>
<feature type="transmembrane region" description="Helical" evidence="1">
    <location>
        <begin position="21"/>
        <end position="40"/>
    </location>
</feature>
<reference evidence="2" key="1">
    <citation type="journal article" date="2023" name="Int. J. Syst. Evol. Microbiol.">
        <title>&lt;i&gt;Shewanella septentrionalis&lt;/i&gt; sp. nov. and &lt;i&gt;Shewanella holmiensis&lt;/i&gt; sp. nov., isolated from Baltic Sea water and sediments.</title>
        <authorList>
            <person name="Martin-Rodriguez A.J."/>
            <person name="Thorell K."/>
            <person name="Joffre E."/>
            <person name="Jensie-Markopoulos S."/>
            <person name="Moore E.R.B."/>
            <person name="Sjoling A."/>
        </authorList>
    </citation>
    <scope>NUCLEOTIDE SEQUENCE</scope>
    <source>
        <strain evidence="2">SP1W3</strain>
    </source>
</reference>
<keyword evidence="1" id="KW-0472">Membrane</keyword>
<name>A0A9X2WXY8_9GAMM</name>
<dbReference type="Proteomes" id="UP001155604">
    <property type="component" value="Unassembled WGS sequence"/>
</dbReference>
<comment type="caution">
    <text evidence="2">The sequence shown here is derived from an EMBL/GenBank/DDBJ whole genome shotgun (WGS) entry which is preliminary data.</text>
</comment>
<gene>
    <name evidence="2" type="ORF">NE536_20120</name>
</gene>
<dbReference type="EMBL" id="JAMTCC010000049">
    <property type="protein sequence ID" value="MCT7947662.1"/>
    <property type="molecule type" value="Genomic_DNA"/>
</dbReference>
<dbReference type="Pfam" id="PF09656">
    <property type="entry name" value="PGPGW"/>
    <property type="match status" value="1"/>
</dbReference>
<evidence type="ECO:0000256" key="1">
    <source>
        <dbReference type="SAM" id="Phobius"/>
    </source>
</evidence>
<organism evidence="2 3">
    <name type="scientific">Shewanella septentrionalis</name>
    <dbReference type="NCBI Taxonomy" id="2952223"/>
    <lineage>
        <taxon>Bacteria</taxon>
        <taxon>Pseudomonadati</taxon>
        <taxon>Pseudomonadota</taxon>
        <taxon>Gammaproteobacteria</taxon>
        <taxon>Alteromonadales</taxon>
        <taxon>Shewanellaceae</taxon>
        <taxon>Shewanella</taxon>
    </lineage>
</organism>
<keyword evidence="3" id="KW-1185">Reference proteome</keyword>
<accession>A0A9X2WXY8</accession>
<proteinExistence type="predicted"/>
<sequence length="90" mass="9731">MRKVSVFNRATSSHAKGAITQAGITVVGAALTLLGLVFLLLPGPGLLLIILGLALLSTQYAWAKLALRRSQRKLTQSAAWLDGMTRRLFR</sequence>
<keyword evidence="1" id="KW-1133">Transmembrane helix</keyword>
<dbReference type="InterPro" id="IPR019099">
    <property type="entry name" value="Uncharacterised_PGPGW_TM"/>
</dbReference>
<evidence type="ECO:0008006" key="4">
    <source>
        <dbReference type="Google" id="ProtNLM"/>
    </source>
</evidence>
<feature type="transmembrane region" description="Helical" evidence="1">
    <location>
        <begin position="46"/>
        <end position="63"/>
    </location>
</feature>